<evidence type="ECO:0000313" key="1">
    <source>
        <dbReference type="Proteomes" id="UP000035642"/>
    </source>
</evidence>
<accession>A0A0K0D1F8</accession>
<organism evidence="1 2">
    <name type="scientific">Angiostrongylus cantonensis</name>
    <name type="common">Rat lungworm</name>
    <dbReference type="NCBI Taxonomy" id="6313"/>
    <lineage>
        <taxon>Eukaryota</taxon>
        <taxon>Metazoa</taxon>
        <taxon>Ecdysozoa</taxon>
        <taxon>Nematoda</taxon>
        <taxon>Chromadorea</taxon>
        <taxon>Rhabditida</taxon>
        <taxon>Rhabditina</taxon>
        <taxon>Rhabditomorpha</taxon>
        <taxon>Strongyloidea</taxon>
        <taxon>Metastrongylidae</taxon>
        <taxon>Angiostrongylus</taxon>
    </lineage>
</organism>
<dbReference type="Proteomes" id="UP000035642">
    <property type="component" value="Unassembled WGS sequence"/>
</dbReference>
<proteinExistence type="predicted"/>
<evidence type="ECO:0000313" key="2">
    <source>
        <dbReference type="WBParaSite" id="ACAC_0000390301-mRNA-1"/>
    </source>
</evidence>
<sequence length="43" mass="4810">MDTLVVCPVCSCPLEVHRPKAAQMFNNLAQHINEFKLLLQEAG</sequence>
<dbReference type="AlphaFoldDB" id="A0A0K0D1F8"/>
<name>A0A0K0D1F8_ANGCA</name>
<reference evidence="2" key="2">
    <citation type="submission" date="2017-02" db="UniProtKB">
        <authorList>
            <consortium name="WormBaseParasite"/>
        </authorList>
    </citation>
    <scope>IDENTIFICATION</scope>
</reference>
<keyword evidence="1" id="KW-1185">Reference proteome</keyword>
<dbReference type="WBParaSite" id="ACAC_0000390301-mRNA-1">
    <property type="protein sequence ID" value="ACAC_0000390301-mRNA-1"/>
    <property type="gene ID" value="ACAC_0000390301"/>
</dbReference>
<protein>
    <submittedName>
        <fullName evidence="2">DUF1272 domain-containing protein</fullName>
    </submittedName>
</protein>
<reference evidence="1" key="1">
    <citation type="submission" date="2012-09" db="EMBL/GenBank/DDBJ databases">
        <authorList>
            <person name="Martin A.A."/>
        </authorList>
    </citation>
    <scope>NUCLEOTIDE SEQUENCE</scope>
</reference>